<dbReference type="AlphaFoldDB" id="A0A0F8HGS9"/>
<sequence length="66" mass="7761">MCIRDSFIPTLKDGVFVTLCAPLVIEKISIRKLREFRKKEGALRNLNNRVKKSWRKRIQIKLSYAA</sequence>
<organism evidence="1">
    <name type="scientific">Methanosarcina mazei</name>
    <name type="common">Methanosarcina frisia</name>
    <dbReference type="NCBI Taxonomy" id="2209"/>
    <lineage>
        <taxon>Archaea</taxon>
        <taxon>Methanobacteriati</taxon>
        <taxon>Methanobacteriota</taxon>
        <taxon>Stenosarchaea group</taxon>
        <taxon>Methanomicrobia</taxon>
        <taxon>Methanosarcinales</taxon>
        <taxon>Methanosarcinaceae</taxon>
        <taxon>Methanosarcina</taxon>
    </lineage>
</organism>
<dbReference type="EMBL" id="JJPM01000135">
    <property type="protein sequence ID" value="KKG75926.1"/>
    <property type="molecule type" value="Genomic_DNA"/>
</dbReference>
<reference evidence="1" key="1">
    <citation type="journal article" date="2015" name="ISME J.">
        <title>Genomic and phenotypic differentiation among Methanosarcina mazei populations from Columbia River sediment.</title>
        <authorList>
            <person name="Youngblut N.D."/>
            <person name="Wirth J.S."/>
            <person name="Henriksen J.R."/>
            <person name="Smith M."/>
            <person name="Simon H."/>
            <person name="Metcalf W.W."/>
            <person name="Whitaker R.J."/>
        </authorList>
    </citation>
    <scope>NUCLEOTIDE SEQUENCE [LARGE SCALE GENOMIC DNA]</scope>
    <source>
        <strain evidence="1">3.H.A.1A.1</strain>
    </source>
</reference>
<protein>
    <submittedName>
        <fullName evidence="1">Uncharacterized protein</fullName>
    </submittedName>
</protein>
<name>A0A0F8HGS9_METMZ</name>
<accession>A0A0F8HGS9</accession>
<gene>
    <name evidence="1" type="ORF">DU43_08795</name>
</gene>
<proteinExistence type="predicted"/>
<comment type="caution">
    <text evidence="1">The sequence shown here is derived from an EMBL/GenBank/DDBJ whole genome shotgun (WGS) entry which is preliminary data.</text>
</comment>
<dbReference type="PATRIC" id="fig|2209.69.peg.1946"/>
<evidence type="ECO:0000313" key="1">
    <source>
        <dbReference type="EMBL" id="KKG75926.1"/>
    </source>
</evidence>